<accession>A0A5M6IHU2</accession>
<evidence type="ECO:0000313" key="2">
    <source>
        <dbReference type="Proteomes" id="UP000324065"/>
    </source>
</evidence>
<dbReference type="EMBL" id="VWPJ01000002">
    <property type="protein sequence ID" value="KAA5607148.1"/>
    <property type="molecule type" value="Genomic_DNA"/>
</dbReference>
<name>A0A5M6IHU2_9PROT</name>
<reference evidence="1 2" key="1">
    <citation type="submission" date="2019-09" db="EMBL/GenBank/DDBJ databases">
        <title>Genome sequence of Roseospira marina, one of the more divergent members of the non-sulfur purple photosynthetic bacterial family, the Rhodospirillaceae.</title>
        <authorList>
            <person name="Meyer T."/>
            <person name="Kyndt J."/>
        </authorList>
    </citation>
    <scope>NUCLEOTIDE SEQUENCE [LARGE SCALE GENOMIC DNA]</scope>
    <source>
        <strain evidence="1 2">DSM 15113</strain>
    </source>
</reference>
<dbReference type="AlphaFoldDB" id="A0A5M6IHU2"/>
<evidence type="ECO:0000313" key="1">
    <source>
        <dbReference type="EMBL" id="KAA5607148.1"/>
    </source>
</evidence>
<organism evidence="1 2">
    <name type="scientific">Roseospira marina</name>
    <dbReference type="NCBI Taxonomy" id="140057"/>
    <lineage>
        <taxon>Bacteria</taxon>
        <taxon>Pseudomonadati</taxon>
        <taxon>Pseudomonadota</taxon>
        <taxon>Alphaproteobacteria</taxon>
        <taxon>Rhodospirillales</taxon>
        <taxon>Rhodospirillaceae</taxon>
        <taxon>Roseospira</taxon>
    </lineage>
</organism>
<proteinExistence type="predicted"/>
<dbReference type="Gene3D" id="2.60.120.620">
    <property type="entry name" value="q2cbj1_9rhob like domain"/>
    <property type="match status" value="1"/>
</dbReference>
<sequence>MAGAREHTDPFRHWRVTGLWPDGVADALETLPFAVSPLTYQLGRREENNAARAYFDPARQADHSACRAVAESLQDRRTAEAIERLCGVDLSGSFLRIEYAVDRDGFWLEPHTDIGVKRFTMLVPISTGTDAADWGTDFYADPAGPPLRQPFAANTALIFVPGSDTWHGFSRRPIAGARRSLIVNYVGPEWRARHELCFPDRPVF</sequence>
<keyword evidence="2" id="KW-1185">Reference proteome</keyword>
<dbReference type="OrthoDB" id="7157988at2"/>
<comment type="caution">
    <text evidence="1">The sequence shown here is derived from an EMBL/GenBank/DDBJ whole genome shotgun (WGS) entry which is preliminary data.</text>
</comment>
<protein>
    <submittedName>
        <fullName evidence="1">2OG-Fe(II) oxygenase</fullName>
    </submittedName>
</protein>
<dbReference type="Proteomes" id="UP000324065">
    <property type="component" value="Unassembled WGS sequence"/>
</dbReference>
<gene>
    <name evidence="1" type="ORF">F1188_02800</name>
</gene>